<evidence type="ECO:0000313" key="4">
    <source>
        <dbReference type="Proteomes" id="UP000242877"/>
    </source>
</evidence>
<name>A0A167VJN7_9EURO</name>
<evidence type="ECO:0000256" key="2">
    <source>
        <dbReference type="SAM" id="Phobius"/>
    </source>
</evidence>
<feature type="region of interest" description="Disordered" evidence="1">
    <location>
        <begin position="310"/>
        <end position="345"/>
    </location>
</feature>
<feature type="transmembrane region" description="Helical" evidence="2">
    <location>
        <begin position="448"/>
        <end position="466"/>
    </location>
</feature>
<feature type="compositionally biased region" description="Basic and acidic residues" evidence="1">
    <location>
        <begin position="264"/>
        <end position="291"/>
    </location>
</feature>
<keyword evidence="2" id="KW-0812">Transmembrane</keyword>
<dbReference type="EMBL" id="AZGZ01000032">
    <property type="protein sequence ID" value="KZZ87627.1"/>
    <property type="molecule type" value="Genomic_DNA"/>
</dbReference>
<sequence length="508" mass="57213">MLGSAKDKELPTVPSENTSISRWKRAFGLIKPKGKASTAISTPQVTSTTNVNAEMPRAATSLGHNINPPANHDEARDGTSQFDYAYHYDREGYFRHGSASSIPEYARSSENMNTNGTSDDTIRKRHRRRIPRAETLNNRNTISADTSTFLTNSAISDVAKAAGTAAALTRAEKRARRKQEKQRRKDLAGLTYAYAYGYGGMALKQQLELQKQMQEEGMLDSGFSYSQRGSRLSKLSVFSWEEQEQEQKEGDNEQWEPQQEDQAEEVHKAAKEDASEVHGQPHDDVYGNDSDIGHDIRALSRQWSLRFRTRSRKLGSTRKAGARSRSRSRARQTRLSERRKTTTSVPIQGRNEVQITTDVIYNRCPDNEPGEDAAMILPKRNSQTGACLDNGTIDRHTEVCSANNEDICGLGIEFNDGESHTIIPNFLTLLSVLVLVPVLLYVLRCFPLIFACIVLGVSCFYFYPPFHWKFSFVSDMKLRYKQSCENRARIYHEVASTKMICDLKATNA</sequence>
<evidence type="ECO:0000256" key="1">
    <source>
        <dbReference type="SAM" id="MobiDB-lite"/>
    </source>
</evidence>
<dbReference type="AlphaFoldDB" id="A0A167VJN7"/>
<keyword evidence="2" id="KW-1133">Transmembrane helix</keyword>
<evidence type="ECO:0000313" key="3">
    <source>
        <dbReference type="EMBL" id="KZZ87627.1"/>
    </source>
</evidence>
<feature type="compositionally biased region" description="Basic residues" evidence="1">
    <location>
        <begin position="310"/>
        <end position="332"/>
    </location>
</feature>
<keyword evidence="4" id="KW-1185">Reference proteome</keyword>
<proteinExistence type="predicted"/>
<dbReference type="Proteomes" id="UP000242877">
    <property type="component" value="Unassembled WGS sequence"/>
</dbReference>
<reference evidence="3 4" key="1">
    <citation type="journal article" date="2016" name="Genome Biol. Evol.">
        <title>Divergent and convergent evolution of fungal pathogenicity.</title>
        <authorList>
            <person name="Shang Y."/>
            <person name="Xiao G."/>
            <person name="Zheng P."/>
            <person name="Cen K."/>
            <person name="Zhan S."/>
            <person name="Wang C."/>
        </authorList>
    </citation>
    <scope>NUCLEOTIDE SEQUENCE [LARGE SCALE GENOMIC DNA]</scope>
    <source>
        <strain evidence="3 4">ARSEF 7405</strain>
    </source>
</reference>
<dbReference type="OrthoDB" id="10621482at2759"/>
<keyword evidence="2" id="KW-0472">Membrane</keyword>
<protein>
    <submittedName>
        <fullName evidence="3">Uncharacterized protein</fullName>
    </submittedName>
</protein>
<dbReference type="VEuPathDB" id="FungiDB:AAP_05538"/>
<feature type="region of interest" description="Disordered" evidence="1">
    <location>
        <begin position="239"/>
        <end position="291"/>
    </location>
</feature>
<organism evidence="3 4">
    <name type="scientific">Ascosphaera apis ARSEF 7405</name>
    <dbReference type="NCBI Taxonomy" id="392613"/>
    <lineage>
        <taxon>Eukaryota</taxon>
        <taxon>Fungi</taxon>
        <taxon>Dikarya</taxon>
        <taxon>Ascomycota</taxon>
        <taxon>Pezizomycotina</taxon>
        <taxon>Eurotiomycetes</taxon>
        <taxon>Eurotiomycetidae</taxon>
        <taxon>Onygenales</taxon>
        <taxon>Ascosphaeraceae</taxon>
        <taxon>Ascosphaera</taxon>
    </lineage>
</organism>
<feature type="transmembrane region" description="Helical" evidence="2">
    <location>
        <begin position="422"/>
        <end position="443"/>
    </location>
</feature>
<accession>A0A167VJN7</accession>
<feature type="compositionally biased region" description="Acidic residues" evidence="1">
    <location>
        <begin position="252"/>
        <end position="263"/>
    </location>
</feature>
<comment type="caution">
    <text evidence="3">The sequence shown here is derived from an EMBL/GenBank/DDBJ whole genome shotgun (WGS) entry which is preliminary data.</text>
</comment>
<gene>
    <name evidence="3" type="ORF">AAP_05538</name>
</gene>